<dbReference type="EMBL" id="JAMTCO010000002">
    <property type="protein sequence ID" value="MCP2268496.1"/>
    <property type="molecule type" value="Genomic_DNA"/>
</dbReference>
<keyword evidence="6" id="KW-1185">Reference proteome</keyword>
<reference evidence="5 6" key="1">
    <citation type="submission" date="2022-06" db="EMBL/GenBank/DDBJ databases">
        <title>Genomic Encyclopedia of Archaeal and Bacterial Type Strains, Phase II (KMG-II): from individual species to whole genera.</title>
        <authorList>
            <person name="Goeker M."/>
        </authorList>
    </citation>
    <scope>NUCLEOTIDE SEQUENCE [LARGE SCALE GENOMIC DNA]</scope>
    <source>
        <strain evidence="5 6">DSM 44255</strain>
    </source>
</reference>
<accession>A0ABT1I798</accession>
<evidence type="ECO:0000256" key="3">
    <source>
        <dbReference type="ARBA" id="ARBA00022989"/>
    </source>
</evidence>
<keyword evidence="4" id="KW-0472">Membrane</keyword>
<dbReference type="RefSeq" id="WP_253885382.1">
    <property type="nucleotide sequence ID" value="NZ_BAAAVB010000006.1"/>
</dbReference>
<evidence type="ECO:0000256" key="2">
    <source>
        <dbReference type="ARBA" id="ARBA00022692"/>
    </source>
</evidence>
<name>A0ABT1I798_9PSEU</name>
<evidence type="ECO:0000256" key="4">
    <source>
        <dbReference type="ARBA" id="ARBA00023136"/>
    </source>
</evidence>
<sequence length="177" mass="18365">MILRRLARPMLAAVFISGGINALRAPEAHAEAAKPLLAKAGDKLPDNADPVTLVRVDGAVKVAAGLALAFGKVPRLAALLLSASVVPTTVAAHPFWEEKDPAERKQQLTHFLKNVGLLGGLLLAAVDTHGKPSVAWRAKRATHDLGDWISDTSDSVGSAVASAPRKAKKAVSGVLPG</sequence>
<comment type="caution">
    <text evidence="5">The sequence shown here is derived from an EMBL/GenBank/DDBJ whole genome shotgun (WGS) entry which is preliminary data.</text>
</comment>
<evidence type="ECO:0000256" key="1">
    <source>
        <dbReference type="ARBA" id="ARBA00004141"/>
    </source>
</evidence>
<dbReference type="Proteomes" id="UP001205185">
    <property type="component" value="Unassembled WGS sequence"/>
</dbReference>
<comment type="subcellular location">
    <subcellularLocation>
        <location evidence="1">Membrane</location>
        <topology evidence="1">Multi-pass membrane protein</topology>
    </subcellularLocation>
</comment>
<evidence type="ECO:0000313" key="6">
    <source>
        <dbReference type="Proteomes" id="UP001205185"/>
    </source>
</evidence>
<organism evidence="5 6">
    <name type="scientific">Actinokineospora diospyrosa</name>
    <dbReference type="NCBI Taxonomy" id="103728"/>
    <lineage>
        <taxon>Bacteria</taxon>
        <taxon>Bacillati</taxon>
        <taxon>Actinomycetota</taxon>
        <taxon>Actinomycetes</taxon>
        <taxon>Pseudonocardiales</taxon>
        <taxon>Pseudonocardiaceae</taxon>
        <taxon>Actinokineospora</taxon>
    </lineage>
</organism>
<gene>
    <name evidence="5" type="ORF">LV75_000982</name>
</gene>
<keyword evidence="3" id="KW-1133">Transmembrane helix</keyword>
<proteinExistence type="predicted"/>
<dbReference type="Pfam" id="PF07681">
    <property type="entry name" value="DoxX"/>
    <property type="match status" value="1"/>
</dbReference>
<dbReference type="InterPro" id="IPR032808">
    <property type="entry name" value="DoxX"/>
</dbReference>
<protein>
    <submittedName>
        <fullName evidence="5">Membrane protein YphA, DoxX/SURF4 family</fullName>
    </submittedName>
</protein>
<evidence type="ECO:0000313" key="5">
    <source>
        <dbReference type="EMBL" id="MCP2268496.1"/>
    </source>
</evidence>
<keyword evidence="2" id="KW-0812">Transmembrane</keyword>